<evidence type="ECO:0000313" key="2">
    <source>
        <dbReference type="Proteomes" id="UP000746471"/>
    </source>
</evidence>
<protein>
    <submittedName>
        <fullName evidence="1">DUF3795 domain-containing protein</fullName>
    </submittedName>
</protein>
<evidence type="ECO:0000313" key="1">
    <source>
        <dbReference type="EMBL" id="MBS7526852.1"/>
    </source>
</evidence>
<dbReference type="InterPro" id="IPR024227">
    <property type="entry name" value="DUF3795"/>
</dbReference>
<comment type="caution">
    <text evidence="1">The sequence shown here is derived from an EMBL/GenBank/DDBJ whole genome shotgun (WGS) entry which is preliminary data.</text>
</comment>
<sequence length="148" mass="16841">MTYDDVVECLAHCGLDCSRCADYENGEIRQLGVKLLESLGNYKTLAKMKSDGNNVFDGYEQFDAVLKAFSQASCSGCRGDHVICPVTTCSAKNCQIEKKVNFCFECDEYPCDKQFSGRLRDRWLSINDRMKEIGAVAYYHEQVKQPRY</sequence>
<keyword evidence="2" id="KW-1185">Reference proteome</keyword>
<name>A0ABS5PPL9_9FIRM</name>
<dbReference type="Proteomes" id="UP000746471">
    <property type="component" value="Unassembled WGS sequence"/>
</dbReference>
<dbReference type="EMBL" id="JAHBCL010000013">
    <property type="protein sequence ID" value="MBS7526852.1"/>
    <property type="molecule type" value="Genomic_DNA"/>
</dbReference>
<proteinExistence type="predicted"/>
<reference evidence="1 2" key="1">
    <citation type="submission" date="2021-05" db="EMBL/GenBank/DDBJ databases">
        <title>Fusibacter ferrireducens sp. nov., an anaerobic, sulfur- and Fe-reducing bacterium isolated from the mangrove sediment.</title>
        <authorList>
            <person name="Qiu D."/>
        </authorList>
    </citation>
    <scope>NUCLEOTIDE SEQUENCE [LARGE SCALE GENOMIC DNA]</scope>
    <source>
        <strain evidence="1 2">DSM 12116</strain>
    </source>
</reference>
<gene>
    <name evidence="1" type="ORF">KHM83_09200</name>
</gene>
<dbReference type="RefSeq" id="WP_213236705.1">
    <property type="nucleotide sequence ID" value="NZ_JAHBCL010000013.1"/>
</dbReference>
<accession>A0ABS5PPL9</accession>
<dbReference type="Pfam" id="PF12675">
    <property type="entry name" value="DUF3795"/>
    <property type="match status" value="1"/>
</dbReference>
<organism evidence="1 2">
    <name type="scientific">Fusibacter paucivorans</name>
    <dbReference type="NCBI Taxonomy" id="76009"/>
    <lineage>
        <taxon>Bacteria</taxon>
        <taxon>Bacillati</taxon>
        <taxon>Bacillota</taxon>
        <taxon>Clostridia</taxon>
        <taxon>Eubacteriales</taxon>
        <taxon>Eubacteriales Family XII. Incertae Sedis</taxon>
        <taxon>Fusibacter</taxon>
    </lineage>
</organism>